<dbReference type="Proteomes" id="UP001396898">
    <property type="component" value="Unassembled WGS sequence"/>
</dbReference>
<sequence>MERVEPKIREQPTDVPRLQLFGRPSDNATTNEGSRKIKFELFFDLWFVANIQILAENKEISQPKDLQLYIGFLCILWFTWFSVCMFDVRFMTDSIFERVIRVVQFASMAGFTLVISKFDPRQTSFDPKKTGDSRLNTSQKLSLILMIVRLSLVAQYCSNFKIPHPERRNKQPPPNDKPDARPILIAAAVHFVASIVYLGITFRFDNDHNSKVYIVWYIVSGVEAILQVALAWRFDVLTFKSTKLTERLAVFTVVVLGEGVSAITKAILLVVENGDNWTPRTVGVFISAVATTYFIFLIYFDWMDHEELEDWQQLVYALLHFIFHGALLLFGAGTALFMKLGHATIILQEMKAQVQKGLNDTLTEIPKWSESDVEAHNVSNRSEAVADRLWNIVLEANAQYPIQSSDTNKTITEALDKIRLKPDQFWTSGNGTNAKALGADDAWNTFYLDMSTSISKTFEVASFDPGDSESGAQVGQDSTEAPSENTVVGNLQLRVGTTFRYMFVSAAVVILLMTFFHVLITLQKQKRWGAFDYVRIGLYASIGLGLGLMPLISLNEEAEYNYYVSPWVLPTISLAVFSVLLFAHVHRPSRNLHKSTNLRTENTAYSSLSNPPNPKEDTAYEGRQNGPCNPPSYIPLQSIESSGGR</sequence>
<feature type="transmembrane region" description="Helical" evidence="2">
    <location>
        <begin position="183"/>
        <end position="202"/>
    </location>
</feature>
<evidence type="ECO:0000256" key="2">
    <source>
        <dbReference type="SAM" id="Phobius"/>
    </source>
</evidence>
<evidence type="ECO:0000256" key="1">
    <source>
        <dbReference type="SAM" id="MobiDB-lite"/>
    </source>
</evidence>
<keyword evidence="2" id="KW-0472">Membrane</keyword>
<feature type="transmembrane region" description="Helical" evidence="2">
    <location>
        <begin position="66"/>
        <end position="86"/>
    </location>
</feature>
<feature type="transmembrane region" description="Helical" evidence="2">
    <location>
        <begin position="533"/>
        <end position="552"/>
    </location>
</feature>
<gene>
    <name evidence="3" type="ORF">PG991_014755</name>
</gene>
<dbReference type="PANTHER" id="PTHR42101:SF1">
    <property type="entry name" value="LOW TEMPERATURE REQUIREMENT A"/>
    <property type="match status" value="1"/>
</dbReference>
<feature type="transmembrane region" description="Helical" evidence="2">
    <location>
        <begin position="501"/>
        <end position="521"/>
    </location>
</feature>
<dbReference type="EMBL" id="JAQQWI010000019">
    <property type="protein sequence ID" value="KAK7999080.1"/>
    <property type="molecule type" value="Genomic_DNA"/>
</dbReference>
<reference evidence="3 4" key="1">
    <citation type="submission" date="2023-01" db="EMBL/GenBank/DDBJ databases">
        <title>Analysis of 21 Apiospora genomes using comparative genomics revels a genus with tremendous synthesis potential of carbohydrate active enzymes and secondary metabolites.</title>
        <authorList>
            <person name="Sorensen T."/>
        </authorList>
    </citation>
    <scope>NUCLEOTIDE SEQUENCE [LARGE SCALE GENOMIC DNA]</scope>
    <source>
        <strain evidence="3 4">CBS 20057</strain>
    </source>
</reference>
<feature type="transmembrane region" description="Helical" evidence="2">
    <location>
        <begin position="314"/>
        <end position="338"/>
    </location>
</feature>
<dbReference type="PANTHER" id="PTHR42101">
    <property type="entry name" value="CHROMOSOME 16, WHOLE GENOME SHOTGUN SEQUENCE"/>
    <property type="match status" value="1"/>
</dbReference>
<feature type="region of interest" description="Disordered" evidence="1">
    <location>
        <begin position="602"/>
        <end position="645"/>
    </location>
</feature>
<feature type="transmembrane region" description="Helical" evidence="2">
    <location>
        <begin position="248"/>
        <end position="270"/>
    </location>
</feature>
<accession>A0ABR1R5B8</accession>
<evidence type="ECO:0008006" key="5">
    <source>
        <dbReference type="Google" id="ProtNLM"/>
    </source>
</evidence>
<feature type="transmembrane region" description="Helical" evidence="2">
    <location>
        <begin position="564"/>
        <end position="585"/>
    </location>
</feature>
<organism evidence="3 4">
    <name type="scientific">Apiospora marii</name>
    <dbReference type="NCBI Taxonomy" id="335849"/>
    <lineage>
        <taxon>Eukaryota</taxon>
        <taxon>Fungi</taxon>
        <taxon>Dikarya</taxon>
        <taxon>Ascomycota</taxon>
        <taxon>Pezizomycotina</taxon>
        <taxon>Sordariomycetes</taxon>
        <taxon>Xylariomycetidae</taxon>
        <taxon>Amphisphaeriales</taxon>
        <taxon>Apiosporaceae</taxon>
        <taxon>Apiospora</taxon>
    </lineage>
</organism>
<feature type="transmembrane region" description="Helical" evidence="2">
    <location>
        <begin position="214"/>
        <end position="236"/>
    </location>
</feature>
<keyword evidence="2" id="KW-0812">Transmembrane</keyword>
<keyword evidence="4" id="KW-1185">Reference proteome</keyword>
<evidence type="ECO:0000313" key="4">
    <source>
        <dbReference type="Proteomes" id="UP001396898"/>
    </source>
</evidence>
<protein>
    <recommendedName>
        <fullName evidence="5">Low temperature requirement A</fullName>
    </recommendedName>
</protein>
<dbReference type="Pfam" id="PF06772">
    <property type="entry name" value="LtrA"/>
    <property type="match status" value="1"/>
</dbReference>
<comment type="caution">
    <text evidence="3">The sequence shown here is derived from an EMBL/GenBank/DDBJ whole genome shotgun (WGS) entry which is preliminary data.</text>
</comment>
<keyword evidence="2" id="KW-1133">Transmembrane helix</keyword>
<evidence type="ECO:0000313" key="3">
    <source>
        <dbReference type="EMBL" id="KAK7999080.1"/>
    </source>
</evidence>
<dbReference type="InterPro" id="IPR010640">
    <property type="entry name" value="Low_temperature_requirement_A"/>
</dbReference>
<feature type="transmembrane region" description="Helical" evidence="2">
    <location>
        <begin position="282"/>
        <end position="302"/>
    </location>
</feature>
<proteinExistence type="predicted"/>
<name>A0ABR1R5B8_9PEZI</name>